<dbReference type="InterPro" id="IPR003782">
    <property type="entry name" value="SCO1/SenC"/>
</dbReference>
<comment type="caution">
    <text evidence="2">The sequence shown here is derived from an EMBL/GenBank/DDBJ whole genome shotgun (WGS) entry which is preliminary data.</text>
</comment>
<organism evidence="2 3">
    <name type="scientific">Mesorhizobium ventifaucium</name>
    <dbReference type="NCBI Taxonomy" id="666020"/>
    <lineage>
        <taxon>Bacteria</taxon>
        <taxon>Pseudomonadati</taxon>
        <taxon>Pseudomonadota</taxon>
        <taxon>Alphaproteobacteria</taxon>
        <taxon>Hyphomicrobiales</taxon>
        <taxon>Phyllobacteriaceae</taxon>
        <taxon>Mesorhizobium</taxon>
    </lineage>
</organism>
<dbReference type="SUPFAM" id="SSF52833">
    <property type="entry name" value="Thioredoxin-like"/>
    <property type="match status" value="1"/>
</dbReference>
<name>A0ABM9DGT1_9HYPH</name>
<evidence type="ECO:0000313" key="2">
    <source>
        <dbReference type="EMBL" id="CAH2395783.1"/>
    </source>
</evidence>
<dbReference type="EMBL" id="CAKXZS010000005">
    <property type="protein sequence ID" value="CAH2395783.1"/>
    <property type="molecule type" value="Genomic_DNA"/>
</dbReference>
<evidence type="ECO:0000313" key="3">
    <source>
        <dbReference type="Proteomes" id="UP001152604"/>
    </source>
</evidence>
<proteinExistence type="inferred from homology"/>
<dbReference type="CDD" id="cd02968">
    <property type="entry name" value="SCO"/>
    <property type="match status" value="1"/>
</dbReference>
<dbReference type="PANTHER" id="PTHR12151:SF25">
    <property type="entry name" value="LINALOOL DEHYDRATASE_ISOMERASE DOMAIN-CONTAINING PROTEIN"/>
    <property type="match status" value="1"/>
</dbReference>
<keyword evidence="3" id="KW-1185">Reference proteome</keyword>
<evidence type="ECO:0008006" key="4">
    <source>
        <dbReference type="Google" id="ProtNLM"/>
    </source>
</evidence>
<dbReference type="Gene3D" id="3.40.30.10">
    <property type="entry name" value="Glutaredoxin"/>
    <property type="match status" value="1"/>
</dbReference>
<protein>
    <recommendedName>
        <fullName evidence="4">SCO family protein</fullName>
    </recommendedName>
</protein>
<comment type="similarity">
    <text evidence="1">Belongs to the SCO1/2 family.</text>
</comment>
<dbReference type="Pfam" id="PF02630">
    <property type="entry name" value="SCO1-SenC"/>
    <property type="match status" value="1"/>
</dbReference>
<dbReference type="InterPro" id="IPR036249">
    <property type="entry name" value="Thioredoxin-like_sf"/>
</dbReference>
<dbReference type="Proteomes" id="UP001152604">
    <property type="component" value="Unassembled WGS sequence"/>
</dbReference>
<gene>
    <name evidence="2" type="ORF">MES4922_130161</name>
</gene>
<evidence type="ECO:0000256" key="1">
    <source>
        <dbReference type="ARBA" id="ARBA00010996"/>
    </source>
</evidence>
<accession>A0ABM9DGT1</accession>
<sequence length="122" mass="13547">MLTANMAHVQDKLGSAFGPRVAFVSITVDPEHDTPEVLKQYAQDFGADLDGWAFLTGDPTIIREVGRKYGIFARKVAEGDVDHTFLTSLIDSIGTLRVQYLGVRFDLEEFRGDLLSLLDESK</sequence>
<reference evidence="2" key="1">
    <citation type="submission" date="2022-03" db="EMBL/GenBank/DDBJ databases">
        <authorList>
            <person name="Brunel B."/>
        </authorList>
    </citation>
    <scope>NUCLEOTIDE SEQUENCE</scope>
    <source>
        <strain evidence="2">STM4922sample</strain>
    </source>
</reference>
<dbReference type="PANTHER" id="PTHR12151">
    <property type="entry name" value="ELECTRON TRANSPORT PROTIN SCO1/SENC FAMILY MEMBER"/>
    <property type="match status" value="1"/>
</dbReference>